<dbReference type="PROSITE" id="PS50011">
    <property type="entry name" value="PROTEIN_KINASE_DOM"/>
    <property type="match status" value="1"/>
</dbReference>
<dbReference type="GO" id="GO:0000289">
    <property type="term" value="P:nuclear-transcribed mRNA poly(A) tail shortening"/>
    <property type="evidence" value="ECO:0007669"/>
    <property type="project" value="UniProtKB-UniRule"/>
</dbReference>
<keyword evidence="5" id="KW-0862">Zinc</keyword>
<gene>
    <name evidence="8" type="primary">PAN3</name>
    <name evidence="10" type="ORF">EJ06DRAFT_534411</name>
</gene>
<evidence type="ECO:0000256" key="2">
    <source>
        <dbReference type="ARBA" id="ARBA00022490"/>
    </source>
</evidence>
<dbReference type="InterPro" id="IPR000719">
    <property type="entry name" value="Prot_kinase_dom"/>
</dbReference>
<keyword evidence="2 8" id="KW-0963">Cytoplasm</keyword>
<dbReference type="GO" id="GO:0008270">
    <property type="term" value="F:zinc ion binding"/>
    <property type="evidence" value="ECO:0007669"/>
    <property type="project" value="UniProtKB-KW"/>
</dbReference>
<comment type="domain">
    <text evidence="8">The N-terminal zinc finger binds to poly(A) RNA.</text>
</comment>
<comment type="function">
    <text evidence="8">Regulatory subunit of the poly(A)-nuclease (PAN) deadenylation complex, one of two cytoplasmic mRNA deadenylases involved in mRNA turnover. PAN specifically shortens poly(A) tails of RNA and the activity is stimulated by poly(A)-binding protein PAB1. PAN deadenylation is followed by rapid degradation of the shortened mRNA tails by the CCR4-NOT complex. Deadenylated mRNAs are then degraded by two alternative mechanisms, namely exosome-mediated 3'-5' exonucleolytic degradation, or deadenlyation-dependent mRNA decaping and subsequent 5'-3' exonucleolytic degradation by XRN1. May also be involved in post-transcriptional maturation of mRNA poly(A) tails. PAN3 acts as a positive regulator for PAN activity, recruiting the catalytic subunit PAN2 to mRNA via its interaction with RNA and with PAB1.</text>
</comment>
<dbReference type="SUPFAM" id="SSF56112">
    <property type="entry name" value="Protein kinase-like (PK-like)"/>
    <property type="match status" value="1"/>
</dbReference>
<dbReference type="AlphaFoldDB" id="A0A6G1HIY3"/>
<keyword evidence="7 8" id="KW-0175">Coiled coil</keyword>
<dbReference type="GO" id="GO:0005524">
    <property type="term" value="F:ATP binding"/>
    <property type="evidence" value="ECO:0007669"/>
    <property type="project" value="UniProtKB-UniRule"/>
</dbReference>
<dbReference type="InterPro" id="IPR011009">
    <property type="entry name" value="Kinase-like_dom_sf"/>
</dbReference>
<dbReference type="Proteomes" id="UP000799640">
    <property type="component" value="Unassembled WGS sequence"/>
</dbReference>
<comment type="subcellular location">
    <subcellularLocation>
        <location evidence="1 8">Cytoplasm</location>
    </subcellularLocation>
</comment>
<keyword evidence="5" id="KW-0479">Metal-binding</keyword>
<keyword evidence="11" id="KW-1185">Reference proteome</keyword>
<keyword evidence="6 8" id="KW-0067">ATP-binding</keyword>
<dbReference type="InterPro" id="IPR030844">
    <property type="entry name" value="PAN3"/>
</dbReference>
<keyword evidence="4 8" id="KW-0547">Nucleotide-binding</keyword>
<feature type="binding site" evidence="8">
    <location>
        <begin position="179"/>
        <end position="186"/>
    </location>
    <ligand>
        <name>ATP</name>
        <dbReference type="ChEBI" id="CHEBI:30616"/>
    </ligand>
</feature>
<evidence type="ECO:0000313" key="11">
    <source>
        <dbReference type="Proteomes" id="UP000799640"/>
    </source>
</evidence>
<comment type="domain">
    <text evidence="8">The pseudokinase domain, the coiled-coil (CC), and C-terminal knob domain (CK) form a structural unit (PKC) that forms an extensive high-affinity interaction surface for PAN2.</text>
</comment>
<dbReference type="FunFam" id="1.10.287.3700:FF:000001">
    <property type="entry name" value="PAN2-PAN3 deadenylation complex subunit PAN3"/>
    <property type="match status" value="1"/>
</dbReference>
<comment type="caution">
    <text evidence="8">Lacks conserved residue(s) required for the propagation of feature annotation.</text>
</comment>
<evidence type="ECO:0000256" key="3">
    <source>
        <dbReference type="ARBA" id="ARBA00022664"/>
    </source>
</evidence>
<evidence type="ECO:0000256" key="1">
    <source>
        <dbReference type="ARBA" id="ARBA00004496"/>
    </source>
</evidence>
<reference evidence="10" key="1">
    <citation type="journal article" date="2020" name="Stud. Mycol.">
        <title>101 Dothideomycetes genomes: a test case for predicting lifestyles and emergence of pathogens.</title>
        <authorList>
            <person name="Haridas S."/>
            <person name="Albert R."/>
            <person name="Binder M."/>
            <person name="Bloem J."/>
            <person name="Labutti K."/>
            <person name="Salamov A."/>
            <person name="Andreopoulos B."/>
            <person name="Baker S."/>
            <person name="Barry K."/>
            <person name="Bills G."/>
            <person name="Bluhm B."/>
            <person name="Cannon C."/>
            <person name="Castanera R."/>
            <person name="Culley D."/>
            <person name="Daum C."/>
            <person name="Ezra D."/>
            <person name="Gonzalez J."/>
            <person name="Henrissat B."/>
            <person name="Kuo A."/>
            <person name="Liang C."/>
            <person name="Lipzen A."/>
            <person name="Lutzoni F."/>
            <person name="Magnuson J."/>
            <person name="Mondo S."/>
            <person name="Nolan M."/>
            <person name="Ohm R."/>
            <person name="Pangilinan J."/>
            <person name="Park H.-J."/>
            <person name="Ramirez L."/>
            <person name="Alfaro M."/>
            <person name="Sun H."/>
            <person name="Tritt A."/>
            <person name="Yoshinaga Y."/>
            <person name="Zwiers L.-H."/>
            <person name="Turgeon B."/>
            <person name="Goodwin S."/>
            <person name="Spatafora J."/>
            <person name="Crous P."/>
            <person name="Grigoriev I."/>
        </authorList>
    </citation>
    <scope>NUCLEOTIDE SEQUENCE</scope>
    <source>
        <strain evidence="10">CBS 262.69</strain>
    </source>
</reference>
<dbReference type="GO" id="GO:0031251">
    <property type="term" value="C:PAN complex"/>
    <property type="evidence" value="ECO:0007669"/>
    <property type="project" value="UniProtKB-UniRule"/>
</dbReference>
<dbReference type="EMBL" id="ML996709">
    <property type="protein sequence ID" value="KAF2395970.1"/>
    <property type="molecule type" value="Genomic_DNA"/>
</dbReference>
<dbReference type="GO" id="GO:0000932">
    <property type="term" value="C:P-body"/>
    <property type="evidence" value="ECO:0007669"/>
    <property type="project" value="TreeGrafter"/>
</dbReference>
<feature type="region of interest" description="Knob domain" evidence="8">
    <location>
        <begin position="384"/>
        <end position="481"/>
    </location>
</feature>
<comment type="domain">
    <text evidence="8">Contains a pseudokinase domain. The protein kinase domain is predicted to be catalytically inactive because some of the residues important for catalytic activity are substituted and it lacks the equivalent of the binding site for a peptide substrate. However, it has retained an ATP-binding site and ATP-binding is required for mRNA degradation, stimulating the activity of the PAN2 nuclease in vitro. The nucleotide-binding site is juxtaposed to the RNase active site of PAN2 in the complex and may actually bind nucleosides of a poly(A) RNA rather than ATP, feeding the poly(A)-tail to the active site of the deadenylase and thus increasing the efficiency with which this distributive enzyme degrades oligo(A) RNAs.</text>
</comment>
<proteinExistence type="inferred from homology"/>
<dbReference type="Gene3D" id="1.10.510.10">
    <property type="entry name" value="Transferase(Phosphotransferase) domain 1"/>
    <property type="match status" value="1"/>
</dbReference>
<dbReference type="PANTHER" id="PTHR12272:SF11">
    <property type="entry name" value="PAN2-PAN3 DEADENYLATION COMPLEX SUBUNIT PAN3"/>
    <property type="match status" value="1"/>
</dbReference>
<feature type="coiled-coil region" evidence="8">
    <location>
        <begin position="345"/>
        <end position="383"/>
    </location>
</feature>
<dbReference type="OrthoDB" id="204958at2759"/>
<evidence type="ECO:0000313" key="10">
    <source>
        <dbReference type="EMBL" id="KAF2395970.1"/>
    </source>
</evidence>
<keyword evidence="5" id="KW-0863">Zinc-finger</keyword>
<name>A0A6G1HIY3_9PEZI</name>
<feature type="domain" description="Protein kinase" evidence="9">
    <location>
        <begin position="98"/>
        <end position="481"/>
    </location>
</feature>
<evidence type="ECO:0000256" key="6">
    <source>
        <dbReference type="ARBA" id="ARBA00022840"/>
    </source>
</evidence>
<feature type="binding site" evidence="8">
    <location>
        <position position="130"/>
    </location>
    <ligand>
        <name>ATP</name>
        <dbReference type="ChEBI" id="CHEBI:30616"/>
    </ligand>
</feature>
<evidence type="ECO:0000256" key="5">
    <source>
        <dbReference type="ARBA" id="ARBA00022771"/>
    </source>
</evidence>
<dbReference type="GO" id="GO:0006397">
    <property type="term" value="P:mRNA processing"/>
    <property type="evidence" value="ECO:0007669"/>
    <property type="project" value="UniProtKB-KW"/>
</dbReference>
<dbReference type="Pfam" id="PF18101">
    <property type="entry name" value="Pan3_CK"/>
    <property type="match status" value="1"/>
</dbReference>
<organism evidence="10 11">
    <name type="scientific">Trichodelitschia bisporula</name>
    <dbReference type="NCBI Taxonomy" id="703511"/>
    <lineage>
        <taxon>Eukaryota</taxon>
        <taxon>Fungi</taxon>
        <taxon>Dikarya</taxon>
        <taxon>Ascomycota</taxon>
        <taxon>Pezizomycotina</taxon>
        <taxon>Dothideomycetes</taxon>
        <taxon>Dothideomycetes incertae sedis</taxon>
        <taxon>Phaeotrichales</taxon>
        <taxon>Phaeotrichaceae</taxon>
        <taxon>Trichodelitschia</taxon>
    </lineage>
</organism>
<comment type="similarity">
    <text evidence="8">Belongs to the protein kinase superfamily. PAN3 family.</text>
</comment>
<dbReference type="PANTHER" id="PTHR12272">
    <property type="entry name" value="DEADENYLATION COMPLEX SUBUNIT PAN3"/>
    <property type="match status" value="1"/>
</dbReference>
<dbReference type="Gene3D" id="1.20.5.5160">
    <property type="match status" value="1"/>
</dbReference>
<sequence>MAGHQQQINPYATDPTSMAGSFFHQGANAFAQPAQYHNYAPMGPHRENLLPYQRASHDFFIPDKLREELQRKAEASLQTLPNSTLPVTVDHFHSLVPLDTNNQRNTTTFGYVTWAYKATSGKDGKLYALRRLEGYRLTNEKAILAVRPWKRINNGSVVSIHEAFTTRDFGDSSLIFVTDYHPNSKTLTETHLHHNPNPRFQSRAQPQAVSEAVLWSYLVQTASALKAIHSSGLAAQVISPSKVLLTSKNRIRLNGCGIVDLVKCDALPPVEEQQQDDFLQLGRLVLCIASNANATLNMPKALDHLTRHYSPRLKDAVTWLLHPPNTPANPHPEKNIDIFLTGIASEVTTVLDNTFHAEDTLYSMLMGELENGRLVRLMAKLGLINERPEYEHNEQWSETGERYYLKLFRDYVFHAVDENGRPVVDLGHIITCLNKLDAGSAELINLVSRDEQTSLIISYKELKKGIETAFNELVRGAARRG</sequence>
<accession>A0A6G1HIY3</accession>
<evidence type="ECO:0000256" key="7">
    <source>
        <dbReference type="ARBA" id="ARBA00023054"/>
    </source>
</evidence>
<dbReference type="HAMAP" id="MF_03181">
    <property type="entry name" value="PAN3"/>
    <property type="match status" value="1"/>
</dbReference>
<dbReference type="GO" id="GO:0008143">
    <property type="term" value="F:poly(A) binding"/>
    <property type="evidence" value="ECO:0007669"/>
    <property type="project" value="TreeGrafter"/>
</dbReference>
<protein>
    <recommendedName>
        <fullName evidence="8">PAN2-PAN3 deadenylation complex subunit PAN3</fullName>
    </recommendedName>
    <alternativeName>
        <fullName evidence="8">PAB1P-dependent poly(A)-specific ribonuclease</fullName>
    </alternativeName>
    <alternativeName>
        <fullName evidence="8">Poly(A)-nuclease deadenylation complex subunit 3</fullName>
        <shortName evidence="8">PAN deadenylation complex subunit 3</shortName>
    </alternativeName>
</protein>
<dbReference type="InterPro" id="IPR041332">
    <property type="entry name" value="Pan3_CK"/>
</dbReference>
<feature type="binding site" evidence="8">
    <location>
        <begin position="241"/>
        <end position="242"/>
    </location>
    <ligand>
        <name>ATP</name>
        <dbReference type="ChEBI" id="CHEBI:30616"/>
    </ligand>
</feature>
<evidence type="ECO:0000259" key="9">
    <source>
        <dbReference type="PROSITE" id="PS50011"/>
    </source>
</evidence>
<evidence type="ECO:0000256" key="4">
    <source>
        <dbReference type="ARBA" id="ARBA00022741"/>
    </source>
</evidence>
<dbReference type="GO" id="GO:0004672">
    <property type="term" value="F:protein kinase activity"/>
    <property type="evidence" value="ECO:0007669"/>
    <property type="project" value="InterPro"/>
</dbReference>
<dbReference type="Gene3D" id="1.10.287.3700">
    <property type="match status" value="1"/>
</dbReference>
<keyword evidence="3 8" id="KW-0507">mRNA processing</keyword>
<comment type="subunit">
    <text evidence="8">Homodimer. Forms a heterotrimer with a catalytic subunit PAN2 to form the poly(A)-nuclease (PAN) deadenylation complex. Interacts (via PAM-2 motif) with poly(A)-binding protein PAB1 (via PABC domain), conferring substrate specificity of the enzyme complex.</text>
</comment>
<evidence type="ECO:0000256" key="8">
    <source>
        <dbReference type="HAMAP-Rule" id="MF_03181"/>
    </source>
</evidence>